<dbReference type="Proteomes" id="UP000030816">
    <property type="component" value="Unassembled WGS sequence"/>
</dbReference>
<accession>A0A0B2WJD9</accession>
<dbReference type="OrthoDB" id="10532774at2759"/>
<dbReference type="HOGENOM" id="CLU_1219937_0_0_1"/>
<dbReference type="AlphaFoldDB" id="A0A0B2WJD9"/>
<gene>
    <name evidence="2" type="ORF">MAM_08112</name>
</gene>
<reference evidence="2 3" key="1">
    <citation type="journal article" date="2014" name="Proc. Natl. Acad. Sci. U.S.A.">
        <title>Trajectory and genomic determinants of fungal-pathogen speciation and host adaptation.</title>
        <authorList>
            <person name="Hu X."/>
            <person name="Xiao G."/>
            <person name="Zheng P."/>
            <person name="Shang Y."/>
            <person name="Su Y."/>
            <person name="Zhang X."/>
            <person name="Liu X."/>
            <person name="Zhan S."/>
            <person name="St Leger R.J."/>
            <person name="Wang C."/>
        </authorList>
    </citation>
    <scope>NUCLEOTIDE SEQUENCE [LARGE SCALE GENOMIC DNA]</scope>
    <source>
        <strain evidence="2 3">ARSEF 1941</strain>
    </source>
</reference>
<dbReference type="RefSeq" id="XP_040675104.1">
    <property type="nucleotide sequence ID" value="XM_040826910.1"/>
</dbReference>
<dbReference type="EMBL" id="AZHE01000043">
    <property type="protein sequence ID" value="KHN94038.1"/>
    <property type="molecule type" value="Genomic_DNA"/>
</dbReference>
<feature type="region of interest" description="Disordered" evidence="1">
    <location>
        <begin position="1"/>
        <end position="43"/>
    </location>
</feature>
<comment type="caution">
    <text evidence="2">The sequence shown here is derived from an EMBL/GenBank/DDBJ whole genome shotgun (WGS) entry which is preliminary data.</text>
</comment>
<sequence length="189" mass="20481">MVRKTLHKAASANAPEQPRPTRNPKRKYAEPTAARGWARRCSSPGPWCQRLPADAAAPQPVDYYGLSWPVSGAFEPALAFAAPGVPGDYLHWVGPSFGSELSPEAAASSPSSLPQLSDAMLSTETLQAMPCLSRRQTVFTHDGGVAGLQDRKRMDRILGNLVQAEYQQRAHAKQQLKAIDDSTCSTPDR</sequence>
<proteinExistence type="predicted"/>
<organism evidence="2 3">
    <name type="scientific">Metarhizium album (strain ARSEF 1941)</name>
    <dbReference type="NCBI Taxonomy" id="1081103"/>
    <lineage>
        <taxon>Eukaryota</taxon>
        <taxon>Fungi</taxon>
        <taxon>Dikarya</taxon>
        <taxon>Ascomycota</taxon>
        <taxon>Pezizomycotina</taxon>
        <taxon>Sordariomycetes</taxon>
        <taxon>Hypocreomycetidae</taxon>
        <taxon>Hypocreales</taxon>
        <taxon>Clavicipitaceae</taxon>
        <taxon>Metarhizium</taxon>
    </lineage>
</organism>
<name>A0A0B2WJD9_METAS</name>
<protein>
    <submittedName>
        <fullName evidence="2">Uncharacterized protein</fullName>
    </submittedName>
</protein>
<dbReference type="GeneID" id="63742567"/>
<evidence type="ECO:0000313" key="2">
    <source>
        <dbReference type="EMBL" id="KHN94038.1"/>
    </source>
</evidence>
<evidence type="ECO:0000256" key="1">
    <source>
        <dbReference type="SAM" id="MobiDB-lite"/>
    </source>
</evidence>
<evidence type="ECO:0000313" key="3">
    <source>
        <dbReference type="Proteomes" id="UP000030816"/>
    </source>
</evidence>
<keyword evidence="3" id="KW-1185">Reference proteome</keyword>